<dbReference type="Pfam" id="PF13191">
    <property type="entry name" value="AAA_16"/>
    <property type="match status" value="1"/>
</dbReference>
<evidence type="ECO:0000259" key="2">
    <source>
        <dbReference type="Pfam" id="PF13191"/>
    </source>
</evidence>
<evidence type="ECO:0000313" key="5">
    <source>
        <dbReference type="Proteomes" id="UP001320972"/>
    </source>
</evidence>
<keyword evidence="4" id="KW-0547">Nucleotide-binding</keyword>
<organism evidence="4 5">
    <name type="scientific">Natronoglomus mannanivorans</name>
    <dbReference type="NCBI Taxonomy" id="2979990"/>
    <lineage>
        <taxon>Archaea</taxon>
        <taxon>Methanobacteriati</taxon>
        <taxon>Methanobacteriota</taxon>
        <taxon>Stenosarchaea group</taxon>
        <taxon>Halobacteria</taxon>
        <taxon>Halobacteriales</taxon>
        <taxon>Natrialbaceae</taxon>
        <taxon>Natronoglomus</taxon>
    </lineage>
</organism>
<protein>
    <submittedName>
        <fullName evidence="4">ATP-binding protein</fullName>
    </submittedName>
</protein>
<dbReference type="InterPro" id="IPR027417">
    <property type="entry name" value="P-loop_NTPase"/>
</dbReference>
<gene>
    <name evidence="4" type="ORF">OB955_24925</name>
</gene>
<dbReference type="GO" id="GO:0005524">
    <property type="term" value="F:ATP binding"/>
    <property type="evidence" value="ECO:0007669"/>
    <property type="project" value="UniProtKB-KW"/>
</dbReference>
<reference evidence="4 5" key="1">
    <citation type="submission" date="2022-09" db="EMBL/GenBank/DDBJ databases">
        <title>Enrichment on poylsaccharides allowed isolation of novel metabolic and taxonomic groups of Haloarchaea.</title>
        <authorList>
            <person name="Sorokin D.Y."/>
            <person name="Elcheninov A.G."/>
            <person name="Khizhniak T.V."/>
            <person name="Kolganova T.V."/>
            <person name="Kublanov I.V."/>
        </authorList>
    </citation>
    <scope>NUCLEOTIDE SEQUENCE [LARGE SCALE GENOMIC DNA]</scope>
    <source>
        <strain evidence="4 5">AArc-m2/3/4</strain>
    </source>
</reference>
<dbReference type="RefSeq" id="WP_338009471.1">
    <property type="nucleotide sequence ID" value="NZ_JAOPKB010000029.1"/>
</dbReference>
<accession>A0ABT2QLX9</accession>
<dbReference type="Gene3D" id="3.40.50.300">
    <property type="entry name" value="P-loop containing nucleotide triphosphate hydrolases"/>
    <property type="match status" value="1"/>
</dbReference>
<evidence type="ECO:0000313" key="4">
    <source>
        <dbReference type="EMBL" id="MCU4975924.1"/>
    </source>
</evidence>
<dbReference type="Proteomes" id="UP001320972">
    <property type="component" value="Unassembled WGS sequence"/>
</dbReference>
<keyword evidence="5" id="KW-1185">Reference proteome</keyword>
<feature type="coiled-coil region" evidence="1">
    <location>
        <begin position="648"/>
        <end position="675"/>
    </location>
</feature>
<dbReference type="Pfam" id="PF25873">
    <property type="entry name" value="WHD_MalT"/>
    <property type="match status" value="1"/>
</dbReference>
<evidence type="ECO:0000259" key="3">
    <source>
        <dbReference type="Pfam" id="PF25873"/>
    </source>
</evidence>
<dbReference type="EMBL" id="JAOPKB010000029">
    <property type="protein sequence ID" value="MCU4975924.1"/>
    <property type="molecule type" value="Genomic_DNA"/>
</dbReference>
<dbReference type="InterPro" id="IPR059106">
    <property type="entry name" value="WHD_MalT"/>
</dbReference>
<dbReference type="InterPro" id="IPR041664">
    <property type="entry name" value="AAA_16"/>
</dbReference>
<comment type="caution">
    <text evidence="4">The sequence shown here is derived from an EMBL/GenBank/DDBJ whole genome shotgun (WGS) entry which is preliminary data.</text>
</comment>
<keyword evidence="4" id="KW-0067">ATP-binding</keyword>
<name>A0ABT2QLX9_9EURY</name>
<sequence>MPRIREDEFYSVLQAVDDGVQTVHISGQPGVGKSMFLEELEEELSEWYRTRVLYVREGNTPTTLSQDLLIEARDAVGTLSALINKATGMSVGISPASAGVSTDDRARHLRKLASLSESVNEYKRLIFFVDDVHKLDEPEVTRDFLRELSSTLGENVQLITAGRLSFDDADYTVHLETFSREETANYLQEEYPDVDDETIEGVYEKLDGHPYYLGLLREAAGDDSTFEIPKEDTRDFIERAYLNSMSEAEEVFIRKSAGLVELDEDICSAVLDDVSRTQARRTLDSLSTKAVVQELGRSEDTGDRVFKVHDLFQEFLYEQLDNPEKLHRAAFQYYAERLYDEVEGSEAPMLEGFVYGLLGNAHLQEIYDGDPEVEQFREEVDRLEFEPHERLQFMFGYAPYAPTPEDQSATLLALELDDYTEWIRGLEPEDDGEELKFEFVGVLFDLMRATVRSNTDVEFEDSSVDIYESTLQRVEDFDFVAFFDEDEQDAAQIIPDMLRLCVHVSAHRDIEEGERDGEHLTAAYDVLERYGLNRVAVEGVIDNCRELAEEYEAGEQAEEMIEGQMEEFFGQFDQDDATRNTLIRMQSDLYSEMMELANSAFTAMISESDRLLEFIHECGDSLEQADNPFFAAAWYSFAAHVYRMFAPNADSTRELEEAAQHYAEVRMEYEEELDNPIYEIEEFEVYDMDFPDLMNEIAGSDGDPRLTE</sequence>
<feature type="domain" description="MalT-like winged helix" evidence="3">
    <location>
        <begin position="242"/>
        <end position="324"/>
    </location>
</feature>
<feature type="domain" description="Orc1-like AAA ATPase" evidence="2">
    <location>
        <begin position="5"/>
        <end position="154"/>
    </location>
</feature>
<proteinExistence type="predicted"/>
<evidence type="ECO:0000256" key="1">
    <source>
        <dbReference type="SAM" id="Coils"/>
    </source>
</evidence>
<dbReference type="SUPFAM" id="SSF52540">
    <property type="entry name" value="P-loop containing nucleoside triphosphate hydrolases"/>
    <property type="match status" value="1"/>
</dbReference>
<keyword evidence="1" id="KW-0175">Coiled coil</keyword>